<keyword evidence="2" id="KW-1185">Reference proteome</keyword>
<accession>A0A835QKA2</accession>
<dbReference type="OrthoDB" id="277029at2759"/>
<name>A0A835QKA2_VANPL</name>
<comment type="caution">
    <text evidence="1">The sequence shown here is derived from an EMBL/GenBank/DDBJ whole genome shotgun (WGS) entry which is preliminary data.</text>
</comment>
<dbReference type="Proteomes" id="UP000636800">
    <property type="component" value="Chromosome 7"/>
</dbReference>
<sequence>MEEEPRKGTKRLALSYLCRFPELCHVILAASRSHGDGQKKQSRLVWEELCNKRENRGPEN</sequence>
<dbReference type="EMBL" id="JADCNL010000007">
    <property type="protein sequence ID" value="KAG0473098.1"/>
    <property type="molecule type" value="Genomic_DNA"/>
</dbReference>
<reference evidence="1 2" key="1">
    <citation type="journal article" date="2020" name="Nat. Food">
        <title>A phased Vanilla planifolia genome enables genetic improvement of flavour and production.</title>
        <authorList>
            <person name="Hasing T."/>
            <person name="Tang H."/>
            <person name="Brym M."/>
            <person name="Khazi F."/>
            <person name="Huang T."/>
            <person name="Chambers A.H."/>
        </authorList>
    </citation>
    <scope>NUCLEOTIDE SEQUENCE [LARGE SCALE GENOMIC DNA]</scope>
    <source>
        <tissue evidence="1">Leaf</tissue>
    </source>
</reference>
<gene>
    <name evidence="1" type="ORF">HPP92_014955</name>
</gene>
<organism evidence="1 2">
    <name type="scientific">Vanilla planifolia</name>
    <name type="common">Vanilla</name>
    <dbReference type="NCBI Taxonomy" id="51239"/>
    <lineage>
        <taxon>Eukaryota</taxon>
        <taxon>Viridiplantae</taxon>
        <taxon>Streptophyta</taxon>
        <taxon>Embryophyta</taxon>
        <taxon>Tracheophyta</taxon>
        <taxon>Spermatophyta</taxon>
        <taxon>Magnoliopsida</taxon>
        <taxon>Liliopsida</taxon>
        <taxon>Asparagales</taxon>
        <taxon>Orchidaceae</taxon>
        <taxon>Vanilloideae</taxon>
        <taxon>Vanilleae</taxon>
        <taxon>Vanilla</taxon>
    </lineage>
</organism>
<protein>
    <submittedName>
        <fullName evidence="1">Uncharacterized protein</fullName>
    </submittedName>
</protein>
<evidence type="ECO:0000313" key="1">
    <source>
        <dbReference type="EMBL" id="KAG0473098.1"/>
    </source>
</evidence>
<dbReference type="AlphaFoldDB" id="A0A835QKA2"/>
<proteinExistence type="predicted"/>
<evidence type="ECO:0000313" key="2">
    <source>
        <dbReference type="Proteomes" id="UP000636800"/>
    </source>
</evidence>